<evidence type="ECO:0000256" key="3">
    <source>
        <dbReference type="ARBA" id="ARBA00022692"/>
    </source>
</evidence>
<gene>
    <name evidence="8" type="ORF">ACFFTU_18360</name>
</gene>
<evidence type="ECO:0000256" key="6">
    <source>
        <dbReference type="SAM" id="Phobius"/>
    </source>
</evidence>
<evidence type="ECO:0000256" key="1">
    <source>
        <dbReference type="ARBA" id="ARBA00004651"/>
    </source>
</evidence>
<name>A0ABV5PFC1_STRCM</name>
<feature type="domain" description="ABC3 transporter permease C-terminal" evidence="7">
    <location>
        <begin position="648"/>
        <end position="750"/>
    </location>
</feature>
<feature type="transmembrane region" description="Helical" evidence="6">
    <location>
        <begin position="732"/>
        <end position="755"/>
    </location>
</feature>
<reference evidence="8 9" key="1">
    <citation type="submission" date="2024-09" db="EMBL/GenBank/DDBJ databases">
        <authorList>
            <person name="Sun Q."/>
            <person name="Mori K."/>
        </authorList>
    </citation>
    <scope>NUCLEOTIDE SEQUENCE [LARGE SCALE GENOMIC DNA]</scope>
    <source>
        <strain evidence="8 9">JCM 4362</strain>
    </source>
</reference>
<feature type="transmembrane region" description="Helical" evidence="6">
    <location>
        <begin position="359"/>
        <end position="380"/>
    </location>
</feature>
<feature type="transmembrane region" description="Helical" evidence="6">
    <location>
        <begin position="190"/>
        <end position="213"/>
    </location>
</feature>
<protein>
    <submittedName>
        <fullName evidence="8">ABC transporter permease</fullName>
    </submittedName>
</protein>
<feature type="transmembrane region" description="Helical" evidence="6">
    <location>
        <begin position="643"/>
        <end position="661"/>
    </location>
</feature>
<feature type="transmembrane region" description="Helical" evidence="6">
    <location>
        <begin position="329"/>
        <end position="347"/>
    </location>
</feature>
<feature type="transmembrane region" description="Helical" evidence="6">
    <location>
        <begin position="21"/>
        <end position="45"/>
    </location>
</feature>
<feature type="domain" description="ABC3 transporter permease C-terminal" evidence="7">
    <location>
        <begin position="196"/>
        <end position="310"/>
    </location>
</feature>
<evidence type="ECO:0000313" key="9">
    <source>
        <dbReference type="Proteomes" id="UP001589718"/>
    </source>
</evidence>
<feature type="transmembrane region" description="Helical" evidence="6">
    <location>
        <begin position="699"/>
        <end position="720"/>
    </location>
</feature>
<evidence type="ECO:0000313" key="8">
    <source>
        <dbReference type="EMBL" id="MFB9521912.1"/>
    </source>
</evidence>
<dbReference type="InterPro" id="IPR003838">
    <property type="entry name" value="ABC3_permease_C"/>
</dbReference>
<proteinExistence type="predicted"/>
<comment type="subcellular location">
    <subcellularLocation>
        <location evidence="1">Cell membrane</location>
        <topology evidence="1">Multi-pass membrane protein</topology>
    </subcellularLocation>
</comment>
<organism evidence="8 9">
    <name type="scientific">Streptomyces cremeus</name>
    <dbReference type="NCBI Taxonomy" id="66881"/>
    <lineage>
        <taxon>Bacteria</taxon>
        <taxon>Bacillati</taxon>
        <taxon>Actinomycetota</taxon>
        <taxon>Actinomycetes</taxon>
        <taxon>Kitasatosporales</taxon>
        <taxon>Streptomycetaceae</taxon>
        <taxon>Streptomyces</taxon>
    </lineage>
</organism>
<comment type="caution">
    <text evidence="8">The sequence shown here is derived from an EMBL/GenBank/DDBJ whole genome shotgun (WGS) entry which is preliminary data.</text>
</comment>
<evidence type="ECO:0000256" key="4">
    <source>
        <dbReference type="ARBA" id="ARBA00022989"/>
    </source>
</evidence>
<dbReference type="RefSeq" id="WP_380837223.1">
    <property type="nucleotide sequence ID" value="NZ_JBHMCR010000009.1"/>
</dbReference>
<dbReference type="EMBL" id="JBHMCR010000009">
    <property type="protein sequence ID" value="MFB9521912.1"/>
    <property type="molecule type" value="Genomic_DNA"/>
</dbReference>
<feature type="transmembrane region" description="Helical" evidence="6">
    <location>
        <begin position="287"/>
        <end position="308"/>
    </location>
</feature>
<dbReference type="PANTHER" id="PTHR30287">
    <property type="entry name" value="MEMBRANE COMPONENT OF PREDICTED ABC SUPERFAMILY METABOLITE UPTAKE TRANSPORTER"/>
    <property type="match status" value="1"/>
</dbReference>
<keyword evidence="9" id="KW-1185">Reference proteome</keyword>
<evidence type="ECO:0000259" key="7">
    <source>
        <dbReference type="Pfam" id="PF02687"/>
    </source>
</evidence>
<dbReference type="Pfam" id="PF02687">
    <property type="entry name" value="FtsX"/>
    <property type="match status" value="2"/>
</dbReference>
<keyword evidence="5 6" id="KW-0472">Membrane</keyword>
<dbReference type="Proteomes" id="UP001589718">
    <property type="component" value="Unassembled WGS sequence"/>
</dbReference>
<keyword evidence="4 6" id="KW-1133">Transmembrane helix</keyword>
<evidence type="ECO:0000256" key="2">
    <source>
        <dbReference type="ARBA" id="ARBA00022475"/>
    </source>
</evidence>
<feature type="transmembrane region" description="Helical" evidence="6">
    <location>
        <begin position="245"/>
        <end position="267"/>
    </location>
</feature>
<dbReference type="InterPro" id="IPR038766">
    <property type="entry name" value="Membrane_comp_ABC_pdt"/>
</dbReference>
<accession>A0ABV5PFC1</accession>
<dbReference type="PANTHER" id="PTHR30287:SF1">
    <property type="entry name" value="INNER MEMBRANE PROTEIN"/>
    <property type="match status" value="1"/>
</dbReference>
<sequence>MSALDDLRLGARFAVSGGREGWIRTILTAVGVGLGVSLLLITAAIPNALAARDERGYARGEFAGRTDTAGRNTLLLGIAQADFRDLSIRGRLVQAEGPDAPVPPGLTALPGPGELAVSPELRKLLDSDAGALLRERLKGTVTAVISDEGLLGPHELSYFQGTDRLVAGRGEVVRLDAFEGASREGLDSTMMLLVLVALVVLLVPVAVLIAAAVRFGGERRDRRLAALRLVGADARSTRWVAAGETFVGALGGLLLGGGLFFLARSMARLITLESISVFPSDLVPAPWLVLLICGAVPASAVLVTLLALRGVVIEPLGVVRTAKPVRRRLWWRLLLPAAGLALLVPQIRRGDAGGNFDQFPVVGGTALLLIGVTALLPWVVESVVSRLGRGPLSWQLAIRRLQLSSGTAARAVNGIAVAVAGAIALQMLLGSASGRYTTDTSADKARADVTVAIDAASPAAPRADRLAEQLAAIPGVRVALRLTDTTVGDAPKESQRINNVTVGDCPALRQIAELPSCRDGDAFLAAGEGTAGITPGKRYYLDPEEGTGQGRAVPWTLPAGAATVPVRAGGLRDQSAGILATPGAMPAAAAAVSSHSMYLKVDPAAVDATEHARNALAAADPLIQVYGVAAERVNDRFDQIRRAVLAGSTCVLLLIGASLLISQLEQLRERRKLLAALVAFGTRRTTLGWSVLWQSALPVGLGLLLAVAVGYGLGAVLLLMTGFRVGIDWNAIGAMSGLGAGVVLLVTLLSMPALWRLMRPEGLRTE</sequence>
<evidence type="ECO:0000256" key="5">
    <source>
        <dbReference type="ARBA" id="ARBA00023136"/>
    </source>
</evidence>
<keyword evidence="3 6" id="KW-0812">Transmembrane</keyword>
<keyword evidence="2" id="KW-1003">Cell membrane</keyword>